<protein>
    <recommendedName>
        <fullName evidence="4">DUF308 domain-containing protein</fullName>
    </recommendedName>
</protein>
<feature type="transmembrane region" description="Helical" evidence="1">
    <location>
        <begin position="168"/>
        <end position="188"/>
    </location>
</feature>
<keyword evidence="1" id="KW-0812">Transmembrane</keyword>
<feature type="transmembrane region" description="Helical" evidence="1">
    <location>
        <begin position="75"/>
        <end position="96"/>
    </location>
</feature>
<gene>
    <name evidence="2" type="ORF">CSX01_07015</name>
</gene>
<dbReference type="AlphaFoldDB" id="A0A2G3DVM3"/>
<dbReference type="EMBL" id="PDYF01000011">
    <property type="protein sequence ID" value="PHU35076.1"/>
    <property type="molecule type" value="Genomic_DNA"/>
</dbReference>
<feature type="transmembrane region" description="Helical" evidence="1">
    <location>
        <begin position="12"/>
        <end position="36"/>
    </location>
</feature>
<reference evidence="2 3" key="2">
    <citation type="submission" date="2017-10" db="EMBL/GenBank/DDBJ databases">
        <authorList>
            <person name="Banno H."/>
            <person name="Chua N.-H."/>
        </authorList>
    </citation>
    <scope>NUCLEOTIDE SEQUENCE [LARGE SCALE GENOMIC DNA]</scope>
    <source>
        <strain evidence="2 3">JK626</strain>
    </source>
</reference>
<feature type="transmembrane region" description="Helical" evidence="1">
    <location>
        <begin position="102"/>
        <end position="120"/>
    </location>
</feature>
<evidence type="ECO:0008006" key="4">
    <source>
        <dbReference type="Google" id="ProtNLM"/>
    </source>
</evidence>
<evidence type="ECO:0000256" key="1">
    <source>
        <dbReference type="SAM" id="Phobius"/>
    </source>
</evidence>
<proteinExistence type="predicted"/>
<dbReference type="RefSeq" id="WP_099391879.1">
    <property type="nucleotide sequence ID" value="NZ_PDYF01000011.1"/>
</dbReference>
<keyword evidence="1" id="KW-0472">Membrane</keyword>
<evidence type="ECO:0000313" key="2">
    <source>
        <dbReference type="EMBL" id="PHU35076.1"/>
    </source>
</evidence>
<reference evidence="2 3" key="1">
    <citation type="submission" date="2017-10" db="EMBL/GenBank/DDBJ databases">
        <title>Resolving the taxonomy of Roseburia spp., Eubacterium rectale and Agathobacter spp. through phylogenomic analysis.</title>
        <authorList>
            <person name="Sheridan P.O."/>
            <person name="Walker A.W."/>
            <person name="Duncan S.H."/>
            <person name="Scott K.P."/>
            <person name="Toole P.W.O."/>
            <person name="Luis P."/>
            <person name="Flint H.J."/>
        </authorList>
    </citation>
    <scope>NUCLEOTIDE SEQUENCE [LARGE SCALE GENOMIC DNA]</scope>
    <source>
        <strain evidence="2 3">JK626</strain>
    </source>
</reference>
<organism evidence="2 3">
    <name type="scientific">Pseudobutyrivibrio ruminis</name>
    <dbReference type="NCBI Taxonomy" id="46206"/>
    <lineage>
        <taxon>Bacteria</taxon>
        <taxon>Bacillati</taxon>
        <taxon>Bacillota</taxon>
        <taxon>Clostridia</taxon>
        <taxon>Lachnospirales</taxon>
        <taxon>Lachnospiraceae</taxon>
        <taxon>Pseudobutyrivibrio</taxon>
    </lineage>
</organism>
<feature type="transmembrane region" description="Helical" evidence="1">
    <location>
        <begin position="42"/>
        <end position="63"/>
    </location>
</feature>
<evidence type="ECO:0000313" key="3">
    <source>
        <dbReference type="Proteomes" id="UP000225889"/>
    </source>
</evidence>
<sequence>MSNYEETKPAKGGVIANIFAALAFLALGICLLVLNADSVSNMIYSFASIAVGACFICFGAYYMIKYFFKQEYKSICNYGFTMGVILAIIGSGFLFLSNVVVVFLDFIIIFAGALLGTIMLQQSFALFYMRKATWFLSFLFGACSIAASIYFGFFEKIVFFSGNLIPCLYFIIIGGLSLLSMLLMVIGIHGHKKEANVKPVKHTEEVSAPEDSIFEEEPSFETPVVEKVELEPGSDDLFDE</sequence>
<dbReference type="Proteomes" id="UP000225889">
    <property type="component" value="Unassembled WGS sequence"/>
</dbReference>
<comment type="caution">
    <text evidence="2">The sequence shown here is derived from an EMBL/GenBank/DDBJ whole genome shotgun (WGS) entry which is preliminary data.</text>
</comment>
<accession>A0A2G3DVM3</accession>
<name>A0A2G3DVM3_9FIRM</name>
<keyword evidence="1" id="KW-1133">Transmembrane helix</keyword>
<feature type="transmembrane region" description="Helical" evidence="1">
    <location>
        <begin position="132"/>
        <end position="153"/>
    </location>
</feature>